<reference evidence="2 3" key="1">
    <citation type="submission" date="2021-12" db="EMBL/GenBank/DDBJ databases">
        <title>Genome sequencing of bacteria with rrn-lacking chromosome and rrn-plasmid.</title>
        <authorList>
            <person name="Anda M."/>
            <person name="Iwasaki W."/>
        </authorList>
    </citation>
    <scope>NUCLEOTIDE SEQUENCE [LARGE SCALE GENOMIC DNA]</scope>
    <source>
        <strain evidence="2 3">NBRC 15940</strain>
    </source>
</reference>
<evidence type="ECO:0000256" key="1">
    <source>
        <dbReference type="SAM" id="SignalP"/>
    </source>
</evidence>
<feature type="chain" id="PRO_5043009899" evidence="1">
    <location>
        <begin position="21"/>
        <end position="457"/>
    </location>
</feature>
<dbReference type="Proteomes" id="UP001310022">
    <property type="component" value="Unassembled WGS sequence"/>
</dbReference>
<comment type="caution">
    <text evidence="2">The sequence shown here is derived from an EMBL/GenBank/DDBJ whole genome shotgun (WGS) entry which is preliminary data.</text>
</comment>
<evidence type="ECO:0000313" key="2">
    <source>
        <dbReference type="EMBL" id="GJM63288.1"/>
    </source>
</evidence>
<dbReference type="EMBL" id="BQKE01000002">
    <property type="protein sequence ID" value="GJM63288.1"/>
    <property type="molecule type" value="Genomic_DNA"/>
</dbReference>
<gene>
    <name evidence="2" type="ORF">PEDI_38400</name>
</gene>
<sequence>MNRLLYFFSLTLLFACNQPAEVSVYPGTTEASQFFRFSSAVDTTLTGAKGTVLQFQANAFQTPQGTEAVGEIEIELKEFYTIEDFINNGLTTQTTDGRLLESSGMIWVQARSGDEELVLKEGAPMNIKFPRVVDRPTAHLFAGVGDSLSGIKWELLEPVYHDTLVYRDLKGILHRAYGPSVAETEISFIIGEDTILLTAENEEDFAQVLENNPDSINYNLFYYLLMREQRPSSGNLLQYDHVSSNDYPEYLARYQVHVDTVFENGFSGKYNYQGFNFLNGYSLEKSQYLQDSLFYTGLIRAYLRAEDYLLPDEIIGQLDSLSNYKNDSLFYIQNFGQQFYTFETLQLGFINCDFFLDQEVKQVLVPLDNNTSTVYVIINGFNTVMSYVPWSHAGNEVLFNIPAGMDITIFAYREEEWKHYLGIAQANTNDEIPLIEQKEMPIEDIHKEIKRLATEVK</sequence>
<organism evidence="2 3">
    <name type="scientific">Persicobacter diffluens</name>
    <dbReference type="NCBI Taxonomy" id="981"/>
    <lineage>
        <taxon>Bacteria</taxon>
        <taxon>Pseudomonadati</taxon>
        <taxon>Bacteroidota</taxon>
        <taxon>Cytophagia</taxon>
        <taxon>Cytophagales</taxon>
        <taxon>Persicobacteraceae</taxon>
        <taxon>Persicobacter</taxon>
    </lineage>
</organism>
<proteinExistence type="predicted"/>
<name>A0AAN4W294_9BACT</name>
<keyword evidence="1" id="KW-0732">Signal</keyword>
<feature type="signal peptide" evidence="1">
    <location>
        <begin position="1"/>
        <end position="20"/>
    </location>
</feature>
<keyword evidence="3" id="KW-1185">Reference proteome</keyword>
<accession>A0AAN4W294</accession>
<dbReference type="AlphaFoldDB" id="A0AAN4W294"/>
<evidence type="ECO:0000313" key="3">
    <source>
        <dbReference type="Proteomes" id="UP001310022"/>
    </source>
</evidence>
<dbReference type="RefSeq" id="WP_338238471.1">
    <property type="nucleotide sequence ID" value="NZ_BQKE01000002.1"/>
</dbReference>
<dbReference type="PROSITE" id="PS51257">
    <property type="entry name" value="PROKAR_LIPOPROTEIN"/>
    <property type="match status" value="1"/>
</dbReference>
<protein>
    <submittedName>
        <fullName evidence="2">Uncharacterized protein</fullName>
    </submittedName>
</protein>